<gene>
    <name evidence="1" type="ORF">SAMN02982996_00856</name>
</gene>
<organism evidence="1 2">
    <name type="scientific">Lonsdalea quercina</name>
    <dbReference type="NCBI Taxonomy" id="71657"/>
    <lineage>
        <taxon>Bacteria</taxon>
        <taxon>Pseudomonadati</taxon>
        <taxon>Pseudomonadota</taxon>
        <taxon>Gammaproteobacteria</taxon>
        <taxon>Enterobacterales</taxon>
        <taxon>Pectobacteriaceae</taxon>
        <taxon>Lonsdalea</taxon>
    </lineage>
</organism>
<dbReference type="GeneID" id="97763772"/>
<dbReference type="AlphaFoldDB" id="A0A1H3Y3B8"/>
<sequence>MFGLSSAASLASMQTLDKTMAETTAMTTAAQSQKMKTDAMNSIADMQMDSASKAMNASTKTAKSIQF</sequence>
<proteinExistence type="predicted"/>
<dbReference type="Proteomes" id="UP000187280">
    <property type="component" value="Unassembled WGS sequence"/>
</dbReference>
<evidence type="ECO:0000313" key="1">
    <source>
        <dbReference type="EMBL" id="SEA05571.1"/>
    </source>
</evidence>
<dbReference type="RefSeq" id="WP_026740155.1">
    <property type="nucleotide sequence ID" value="NZ_FNQS01000002.1"/>
</dbReference>
<accession>A0A1H3Y3B8</accession>
<evidence type="ECO:0008006" key="3">
    <source>
        <dbReference type="Google" id="ProtNLM"/>
    </source>
</evidence>
<name>A0A1H3Y3B8_9GAMM</name>
<dbReference type="STRING" id="71657.SAMN02982996_00856"/>
<reference evidence="1 2" key="1">
    <citation type="submission" date="2016-10" db="EMBL/GenBank/DDBJ databases">
        <authorList>
            <person name="de Groot N.N."/>
        </authorList>
    </citation>
    <scope>NUCLEOTIDE SEQUENCE [LARGE SCALE GENOMIC DNA]</scope>
    <source>
        <strain evidence="1 2">ATCC 29281</strain>
    </source>
</reference>
<evidence type="ECO:0000313" key="2">
    <source>
        <dbReference type="Proteomes" id="UP000187280"/>
    </source>
</evidence>
<dbReference type="EMBL" id="FNQS01000002">
    <property type="protein sequence ID" value="SEA05571.1"/>
    <property type="molecule type" value="Genomic_DNA"/>
</dbReference>
<keyword evidence="2" id="KW-1185">Reference proteome</keyword>
<protein>
    <recommendedName>
        <fullName evidence="3">ATP-dependent helicase HrpA</fullName>
    </recommendedName>
</protein>
<dbReference type="eggNOG" id="ENOG50338JY">
    <property type="taxonomic scope" value="Bacteria"/>
</dbReference>